<feature type="transmembrane region" description="Helical" evidence="6">
    <location>
        <begin position="55"/>
        <end position="74"/>
    </location>
</feature>
<organism evidence="9 10">
    <name type="scientific">Oceanirhabdus seepicola</name>
    <dbReference type="NCBI Taxonomy" id="2828781"/>
    <lineage>
        <taxon>Bacteria</taxon>
        <taxon>Bacillati</taxon>
        <taxon>Bacillota</taxon>
        <taxon>Clostridia</taxon>
        <taxon>Eubacteriales</taxon>
        <taxon>Clostridiaceae</taxon>
        <taxon>Oceanirhabdus</taxon>
    </lineage>
</organism>
<dbReference type="PANTHER" id="PTHR46795">
    <property type="entry name" value="ABC TRANSPORTER PERMEASE-RELATED-RELATED"/>
    <property type="match status" value="1"/>
</dbReference>
<feature type="transmembrane region" description="Helical" evidence="6">
    <location>
        <begin position="17"/>
        <end position="35"/>
    </location>
</feature>
<dbReference type="Proteomes" id="UP001056429">
    <property type="component" value="Unassembled WGS sequence"/>
</dbReference>
<dbReference type="RefSeq" id="WP_250861391.1">
    <property type="nucleotide sequence ID" value="NZ_JAGSOJ010000005.1"/>
</dbReference>
<dbReference type="PIRSF" id="PIRSF018968">
    <property type="entry name" value="ABC_permease_BceB"/>
    <property type="match status" value="1"/>
</dbReference>
<dbReference type="InterPro" id="IPR027022">
    <property type="entry name" value="ABC_permease_BceB-typ"/>
</dbReference>
<dbReference type="InterPro" id="IPR003838">
    <property type="entry name" value="ABC3_permease_C"/>
</dbReference>
<comment type="subcellular location">
    <subcellularLocation>
        <location evidence="1 6">Cell membrane</location>
        <topology evidence="1 6">Multi-pass membrane protein</topology>
    </subcellularLocation>
</comment>
<keyword evidence="10" id="KW-1185">Reference proteome</keyword>
<evidence type="ECO:0000256" key="2">
    <source>
        <dbReference type="ARBA" id="ARBA00022475"/>
    </source>
</evidence>
<evidence type="ECO:0000313" key="10">
    <source>
        <dbReference type="Proteomes" id="UP001056429"/>
    </source>
</evidence>
<keyword evidence="6" id="KW-0813">Transport</keyword>
<feature type="coiled-coil region" evidence="7">
    <location>
        <begin position="485"/>
        <end position="512"/>
    </location>
</feature>
<evidence type="ECO:0000256" key="4">
    <source>
        <dbReference type="ARBA" id="ARBA00022989"/>
    </source>
</evidence>
<feature type="domain" description="ABC3 transporter permease C-terminal" evidence="8">
    <location>
        <begin position="59"/>
        <end position="173"/>
    </location>
</feature>
<feature type="transmembrane region" description="Helical" evidence="6">
    <location>
        <begin position="157"/>
        <end position="176"/>
    </location>
</feature>
<feature type="transmembrane region" description="Helical" evidence="6">
    <location>
        <begin position="544"/>
        <end position="564"/>
    </location>
</feature>
<gene>
    <name evidence="9" type="ORF">KDK92_21095</name>
</gene>
<comment type="similarity">
    <text evidence="6">Belongs to the ABC-4 integral membrane protein family.</text>
</comment>
<feature type="transmembrane region" description="Helical" evidence="6">
    <location>
        <begin position="284"/>
        <end position="305"/>
    </location>
</feature>
<evidence type="ECO:0000256" key="6">
    <source>
        <dbReference type="PIRNR" id="PIRNR018968"/>
    </source>
</evidence>
<dbReference type="PANTHER" id="PTHR46795:SF3">
    <property type="entry name" value="ABC TRANSPORTER PERMEASE"/>
    <property type="match status" value="1"/>
</dbReference>
<dbReference type="GO" id="GO:0055085">
    <property type="term" value="P:transmembrane transport"/>
    <property type="evidence" value="ECO:0007669"/>
    <property type="project" value="UniProtKB-UniRule"/>
</dbReference>
<proteinExistence type="inferred from homology"/>
<keyword evidence="2 6" id="KW-1003">Cell membrane</keyword>
<name>A0A9J6P6L1_9CLOT</name>
<feature type="transmembrane region" description="Helical" evidence="6">
    <location>
        <begin position="598"/>
        <end position="619"/>
    </location>
</feature>
<dbReference type="Pfam" id="PF02687">
    <property type="entry name" value="FtsX"/>
    <property type="match status" value="1"/>
</dbReference>
<feature type="transmembrane region" description="Helical" evidence="6">
    <location>
        <begin position="197"/>
        <end position="219"/>
    </location>
</feature>
<evidence type="ECO:0000313" key="9">
    <source>
        <dbReference type="EMBL" id="MCM1992227.1"/>
    </source>
</evidence>
<dbReference type="GO" id="GO:0005886">
    <property type="term" value="C:plasma membrane"/>
    <property type="evidence" value="ECO:0007669"/>
    <property type="project" value="UniProtKB-SubCell"/>
</dbReference>
<dbReference type="InterPro" id="IPR052536">
    <property type="entry name" value="ABC-4_Integral_Memb_Prot"/>
</dbReference>
<feature type="transmembrane region" description="Helical" evidence="6">
    <location>
        <begin position="639"/>
        <end position="661"/>
    </location>
</feature>
<accession>A0A9J6P6L1</accession>
<feature type="transmembrane region" description="Helical" evidence="6">
    <location>
        <begin position="231"/>
        <end position="257"/>
    </location>
</feature>
<evidence type="ECO:0000256" key="7">
    <source>
        <dbReference type="SAM" id="Coils"/>
    </source>
</evidence>
<keyword evidence="4 6" id="KW-1133">Transmembrane helix</keyword>
<comment type="caution">
    <text evidence="9">The sequence shown here is derived from an EMBL/GenBank/DDBJ whole genome shotgun (WGS) entry which is preliminary data.</text>
</comment>
<keyword evidence="7" id="KW-0175">Coiled coil</keyword>
<evidence type="ECO:0000256" key="3">
    <source>
        <dbReference type="ARBA" id="ARBA00022692"/>
    </source>
</evidence>
<evidence type="ECO:0000256" key="1">
    <source>
        <dbReference type="ARBA" id="ARBA00004651"/>
    </source>
</evidence>
<evidence type="ECO:0000259" key="8">
    <source>
        <dbReference type="Pfam" id="PF02687"/>
    </source>
</evidence>
<reference evidence="9" key="2">
    <citation type="submission" date="2021-04" db="EMBL/GenBank/DDBJ databases">
        <authorList>
            <person name="Dong X."/>
        </authorList>
    </citation>
    <scope>NUCLEOTIDE SEQUENCE</scope>
    <source>
        <strain evidence="9">ZWT</strain>
    </source>
</reference>
<keyword evidence="5 6" id="KW-0472">Membrane</keyword>
<sequence length="668" mass="76053">MYSKIAINNIKKSFKDYAIYFMTLTLAVSIFYNFNSISSQTAMNDINKIGVLVKLISYISVFMSIVFGGLIIYANNALLKKRKKEFGIYAILGMSKRKISQILIYETFIVGIISLVMGLIIGIVLSQGISVLTAKLFELNMNEYTFNLSIESVNKTFLYFAIMFILVMIFNTVIVSKQKLIDMINASRKNESIKSRNTIISAIIFIISLYALGKAYYLGLHFAHTPQNIDFPLSIIWGSLGTLLFFFGLSGFTVLILRRSEQIYFKKLNIFVIKQFYNKINTNFLSMTATCLMLFLTIVILSTSLSTKHILEKRLEDLPIYDGSIDLSISDENQEVQDVKEALKRVGFKLSNSYEDAVIDYYRTDIKKLNLLNEYASLALKERFKEFDSRLGSIKISQYNELRRLRGEAIVDLKENEILLITCDEEEQEALQKLIEKQNEIKISGKKYTIKTNINIKHENSYLLAVIPDSFLGSMMKSSSTMYIFNTSGQNKEELEDKVKELQAKFADISYNRDKLLDKYGFILRADTKVGIYNQVKSNIGTTIYIAIYLGFVFLIASAVMLAIQQLTEASDSLNRYKTLKKIGASEQMINKSIFTQILIHFMTPLSLALIHSVIGLKIMNTLSKSAGLLITFEFGPTIIITGVVIFMIYGGYFYTTYLGYKNIVKND</sequence>
<reference evidence="9" key="1">
    <citation type="journal article" date="2021" name="mSystems">
        <title>Bacteria and Archaea Synergistically Convert Glycine Betaine to Biogenic Methane in the Formosa Cold Seep of the South China Sea.</title>
        <authorList>
            <person name="Li L."/>
            <person name="Zhang W."/>
            <person name="Zhang S."/>
            <person name="Song L."/>
            <person name="Sun Q."/>
            <person name="Zhang H."/>
            <person name="Xiang H."/>
            <person name="Dong X."/>
        </authorList>
    </citation>
    <scope>NUCLEOTIDE SEQUENCE</scope>
    <source>
        <strain evidence="9">ZWT</strain>
    </source>
</reference>
<dbReference type="AlphaFoldDB" id="A0A9J6P6L1"/>
<keyword evidence="3 6" id="KW-0812">Transmembrane</keyword>
<protein>
    <submittedName>
        <fullName evidence="9">ABC transporter permease</fullName>
    </submittedName>
</protein>
<evidence type="ECO:0000256" key="5">
    <source>
        <dbReference type="ARBA" id="ARBA00023136"/>
    </source>
</evidence>
<feature type="transmembrane region" description="Helical" evidence="6">
    <location>
        <begin position="104"/>
        <end position="137"/>
    </location>
</feature>
<dbReference type="EMBL" id="JAGSOJ010000005">
    <property type="protein sequence ID" value="MCM1992227.1"/>
    <property type="molecule type" value="Genomic_DNA"/>
</dbReference>